<accession>A0ABY4NVA2</accession>
<reference evidence="2" key="1">
    <citation type="submission" date="2022-01" db="EMBL/GenBank/DDBJ databases">
        <title>PSI-footprinting approach for the identification of protein synthesis inhibitor producers.</title>
        <authorList>
            <person name="Handel F."/>
            <person name="Kulik A."/>
            <person name="Wex K.W."/>
            <person name="Berscheid A."/>
            <person name="Saur J.S."/>
            <person name="Winkler A."/>
            <person name="Wibberg D."/>
            <person name="Kalinowski J."/>
            <person name="Broetz-Oesterhelt H."/>
            <person name="Mast Y."/>
        </authorList>
    </citation>
    <scope>NUCLEOTIDE SEQUENCE</scope>
    <source>
        <strain evidence="2">KNN 49.3e</strain>
    </source>
</reference>
<feature type="region of interest" description="Disordered" evidence="1">
    <location>
        <begin position="196"/>
        <end position="217"/>
    </location>
</feature>
<gene>
    <name evidence="2" type="ORF">L1857_14810</name>
</gene>
<dbReference type="EMBL" id="CP091196">
    <property type="protein sequence ID" value="UQS24010.1"/>
    <property type="molecule type" value="Genomic_DNA"/>
</dbReference>
<evidence type="ECO:0000313" key="2">
    <source>
        <dbReference type="EMBL" id="UQS24010.1"/>
    </source>
</evidence>
<proteinExistence type="predicted"/>
<name>A0ABY4NVA2_9PSEU</name>
<evidence type="ECO:0000256" key="1">
    <source>
        <dbReference type="SAM" id="MobiDB-lite"/>
    </source>
</evidence>
<dbReference type="Proteomes" id="UP000830158">
    <property type="component" value="Chromosome"/>
</dbReference>
<organism evidence="2 3">
    <name type="scientific">Amycolatopsis thermalba</name>
    <dbReference type="NCBI Taxonomy" id="944492"/>
    <lineage>
        <taxon>Bacteria</taxon>
        <taxon>Bacillati</taxon>
        <taxon>Actinomycetota</taxon>
        <taxon>Actinomycetes</taxon>
        <taxon>Pseudonocardiales</taxon>
        <taxon>Pseudonocardiaceae</taxon>
        <taxon>Amycolatopsis</taxon>
    </lineage>
</organism>
<dbReference type="RefSeq" id="WP_162831242.1">
    <property type="nucleotide sequence ID" value="NZ_CP091196.1"/>
</dbReference>
<evidence type="ECO:0000313" key="3">
    <source>
        <dbReference type="Proteomes" id="UP000830158"/>
    </source>
</evidence>
<sequence>MSSRGIGDGGIRSALDWWESGGRPGPDKGVNHWSGLVQTLLTEFRAELNRSLSADRRFLAGAELDWYLRNLDGILTYTEAHRLADPFEVLVRRVALSGTLGGFGIVPAPESPFGADRLFRLISAEITDERLTEAKRLGPVWRNVDRVTVSRLLRLKHLFTLAAMVQPRLTNDSDVEKVDSWRPVYELLPVAGSENVMPDHRSACPPRSGPSEETCGSASRMVSTTWSGASHDRRVGMAHQVRLYCALGENDAAGGLDALVAAAREQGSDLRPGERESGGSWVSAILDRAGEPVGASGCHIEIHAQSPLASAMIAEVAEAEPSGRIRSANAVVTLTLTGSDVDWSVVRAVWKAAKSLWNAVPYDDGSGFDIDLDEL</sequence>
<protein>
    <submittedName>
        <fullName evidence="2">Uncharacterized protein</fullName>
    </submittedName>
</protein>
<keyword evidence="3" id="KW-1185">Reference proteome</keyword>